<dbReference type="InterPro" id="IPR036047">
    <property type="entry name" value="F-box-like_dom_sf"/>
</dbReference>
<dbReference type="Gene3D" id="1.20.1280.50">
    <property type="match status" value="1"/>
</dbReference>
<keyword evidence="3" id="KW-1185">Reference proteome</keyword>
<dbReference type="SMART" id="SM00256">
    <property type="entry name" value="FBOX"/>
    <property type="match status" value="1"/>
</dbReference>
<protein>
    <recommendedName>
        <fullName evidence="1">F-box domain-containing protein</fullName>
    </recommendedName>
</protein>
<gene>
    <name evidence="2" type="ORF">V6N11_070202</name>
</gene>
<dbReference type="Pfam" id="PF12937">
    <property type="entry name" value="F-box-like"/>
    <property type="match status" value="1"/>
</dbReference>
<evidence type="ECO:0000259" key="1">
    <source>
        <dbReference type="PROSITE" id="PS50181"/>
    </source>
</evidence>
<reference evidence="2 3" key="1">
    <citation type="journal article" date="2024" name="G3 (Bethesda)">
        <title>Genome assembly of Hibiscus sabdariffa L. provides insights into metabolisms of medicinal natural products.</title>
        <authorList>
            <person name="Kim T."/>
        </authorList>
    </citation>
    <scope>NUCLEOTIDE SEQUENCE [LARGE SCALE GENOMIC DNA]</scope>
    <source>
        <strain evidence="2">TK-2024</strain>
        <tissue evidence="2">Old leaves</tissue>
    </source>
</reference>
<dbReference type="CDD" id="cd22164">
    <property type="entry name" value="F-box_AtSKIP19-like"/>
    <property type="match status" value="1"/>
</dbReference>
<dbReference type="InterPro" id="IPR001810">
    <property type="entry name" value="F-box_dom"/>
</dbReference>
<dbReference type="PROSITE" id="PS50181">
    <property type="entry name" value="FBOX"/>
    <property type="match status" value="1"/>
</dbReference>
<dbReference type="Proteomes" id="UP001396334">
    <property type="component" value="Unassembled WGS sequence"/>
</dbReference>
<dbReference type="PANTHER" id="PTHR38926">
    <property type="entry name" value="F-BOX DOMAIN CONTAINING PROTEIN, EXPRESSED"/>
    <property type="match status" value="1"/>
</dbReference>
<comment type="caution">
    <text evidence="2">The sequence shown here is derived from an EMBL/GenBank/DDBJ whole genome shotgun (WGS) entry which is preliminary data.</text>
</comment>
<accession>A0ABR2QEK5</accession>
<feature type="domain" description="F-box" evidence="1">
    <location>
        <begin position="7"/>
        <end position="54"/>
    </location>
</feature>
<dbReference type="EMBL" id="JBBPBN010000040">
    <property type="protein sequence ID" value="KAK8999024.1"/>
    <property type="molecule type" value="Genomic_DNA"/>
</dbReference>
<dbReference type="PANTHER" id="PTHR38926:SF2">
    <property type="entry name" value="F-BOX_LRR-REPEAT PROTEIN 21-RELATED"/>
    <property type="match status" value="1"/>
</dbReference>
<dbReference type="SUPFAM" id="SSF81383">
    <property type="entry name" value="F-box domain"/>
    <property type="match status" value="1"/>
</dbReference>
<evidence type="ECO:0000313" key="2">
    <source>
        <dbReference type="EMBL" id="KAK8999024.1"/>
    </source>
</evidence>
<proteinExistence type="predicted"/>
<organism evidence="2 3">
    <name type="scientific">Hibiscus sabdariffa</name>
    <name type="common">roselle</name>
    <dbReference type="NCBI Taxonomy" id="183260"/>
    <lineage>
        <taxon>Eukaryota</taxon>
        <taxon>Viridiplantae</taxon>
        <taxon>Streptophyta</taxon>
        <taxon>Embryophyta</taxon>
        <taxon>Tracheophyta</taxon>
        <taxon>Spermatophyta</taxon>
        <taxon>Magnoliopsida</taxon>
        <taxon>eudicotyledons</taxon>
        <taxon>Gunneridae</taxon>
        <taxon>Pentapetalae</taxon>
        <taxon>rosids</taxon>
        <taxon>malvids</taxon>
        <taxon>Malvales</taxon>
        <taxon>Malvaceae</taxon>
        <taxon>Malvoideae</taxon>
        <taxon>Hibiscus</taxon>
    </lineage>
</organism>
<name>A0ABR2QEK5_9ROSI</name>
<sequence>MSDAAESRNWLELPPEVTASILSRLGAIEILNSVQKVCSQWRNIFKDPSMWRSIDMRNLGNLHDMDYDLEKMCVHAVDRSCGHLLDINIEYFGTDELLLYISER</sequence>
<evidence type="ECO:0000313" key="3">
    <source>
        <dbReference type="Proteomes" id="UP001396334"/>
    </source>
</evidence>